<proteinExistence type="predicted"/>
<dbReference type="PANTHER" id="PTHR31987:SF14">
    <property type="entry name" value="PUTATIVE (AFU_ORTHOLOGUE AFUA_6G09910)-RELATED"/>
    <property type="match status" value="1"/>
</dbReference>
<feature type="domain" description="Glutaminase A central" evidence="1">
    <location>
        <begin position="295"/>
        <end position="646"/>
    </location>
</feature>
<dbReference type="InterPro" id="IPR052743">
    <property type="entry name" value="Glutaminase_GtaA"/>
</dbReference>
<dbReference type="Pfam" id="PF17168">
    <property type="entry name" value="DUF5127"/>
    <property type="match status" value="1"/>
</dbReference>
<evidence type="ECO:0000259" key="1">
    <source>
        <dbReference type="Pfam" id="PF16335"/>
    </source>
</evidence>
<dbReference type="EMBL" id="FWEW01003875">
    <property type="protein sequence ID" value="SLM41504.1"/>
    <property type="molecule type" value="Genomic_DNA"/>
</dbReference>
<dbReference type="InterPro" id="IPR032514">
    <property type="entry name" value="GtaA_central"/>
</dbReference>
<dbReference type="Proteomes" id="UP000192927">
    <property type="component" value="Unassembled WGS sequence"/>
</dbReference>
<dbReference type="InterPro" id="IPR033433">
    <property type="entry name" value="GtaA_N"/>
</dbReference>
<organism evidence="3 4">
    <name type="scientific">Lasallia pustulata</name>
    <dbReference type="NCBI Taxonomy" id="136370"/>
    <lineage>
        <taxon>Eukaryota</taxon>
        <taxon>Fungi</taxon>
        <taxon>Dikarya</taxon>
        <taxon>Ascomycota</taxon>
        <taxon>Pezizomycotina</taxon>
        <taxon>Lecanoromycetes</taxon>
        <taxon>OSLEUM clade</taxon>
        <taxon>Umbilicariomycetidae</taxon>
        <taxon>Umbilicariales</taxon>
        <taxon>Umbilicariaceae</taxon>
        <taxon>Lasallia</taxon>
    </lineage>
</organism>
<sequence>MPGNQLRNLPTATPQFWAGQNLTLGILALVNGNIYSLFGVTSQVDGSNAAYVVSAEYTATHTIFVLDAGSARFTLDFFSPVSPNDYIRQSLPFSYLTISVHISDRSSHRIQVYCDIDETWTGQDGSTVANFTSSAGTSIFQLSVTGAYKYSVTGDNSGTDYNHDMALWGKVVFASASSNSSIMTSQSGSPHVVRTKFATSGSLSNDTPAYARGDVVGIAQDLGVVSSEMSVTFAIGYEREAAVNYLGNVRTGYYRAKYPDTVSAVSFFLSDYTAANKESQYIDSTLQSKGNAAGSSNYSDIILLSTRQVFGALDLTIPNDSLNTGDFMVFLKEISSDGDVNTVDVIYATFPIFYVMCPEYIRLLLEPVVQYLETGRWKEPWVIHDIGNYPNATGHDDQKEEEQQLEETGNLLLLVWAYTKATANRTFFSEHAHLFHNYSDYLMGDTPFSSAAQLTTDDSEPLLGNQTSLAIKTCIALSAFGVLSNTSEYITKAKDTASSLYFSGSATDHNRTHFKIQYGNQTDTNDASYITAYNLFPDVLLELSTFPAAAYDMESHPYPATPPSAGVPLDSTVNWTKTDWMMFTAAFAGKNDTATATMLINDVHALMTDPQNHVPFSDRYWVKGSSPGEYVNFKARPVVGGHFAILALLGADLLRQQ</sequence>
<dbReference type="Pfam" id="PF16335">
    <property type="entry name" value="GtaA_6_Hairpin"/>
    <property type="match status" value="1"/>
</dbReference>
<feature type="domain" description="Glutaminase A N-terminal" evidence="2">
    <location>
        <begin position="60"/>
        <end position="288"/>
    </location>
</feature>
<accession>A0A1W5DE97</accession>
<evidence type="ECO:0000259" key="2">
    <source>
        <dbReference type="Pfam" id="PF17168"/>
    </source>
</evidence>
<evidence type="ECO:0000313" key="4">
    <source>
        <dbReference type="Proteomes" id="UP000192927"/>
    </source>
</evidence>
<protein>
    <submittedName>
        <fullName evidence="3">Glutaminase</fullName>
    </submittedName>
</protein>
<dbReference type="PANTHER" id="PTHR31987">
    <property type="entry name" value="GLUTAMINASE A-RELATED"/>
    <property type="match status" value="1"/>
</dbReference>
<name>A0A1W5DE97_9LECA</name>
<evidence type="ECO:0000313" key="3">
    <source>
        <dbReference type="EMBL" id="SLM41504.1"/>
    </source>
</evidence>
<keyword evidence="4" id="KW-1185">Reference proteome</keyword>
<dbReference type="AlphaFoldDB" id="A0A1W5DE97"/>
<reference evidence="4" key="1">
    <citation type="submission" date="2017-03" db="EMBL/GenBank/DDBJ databases">
        <authorList>
            <person name="Sharma R."/>
            <person name="Thines M."/>
        </authorList>
    </citation>
    <scope>NUCLEOTIDE SEQUENCE [LARGE SCALE GENOMIC DNA]</scope>
</reference>